<feature type="region of interest" description="Disordered" evidence="1">
    <location>
        <begin position="624"/>
        <end position="643"/>
    </location>
</feature>
<dbReference type="InterPro" id="IPR049326">
    <property type="entry name" value="Rhodopsin_dom_fungi"/>
</dbReference>
<evidence type="ECO:0000313" key="5">
    <source>
        <dbReference type="EMBL" id="OQO06457.1"/>
    </source>
</evidence>
<organism evidence="5 6">
    <name type="scientific">Cryoendolithus antarcticus</name>
    <dbReference type="NCBI Taxonomy" id="1507870"/>
    <lineage>
        <taxon>Eukaryota</taxon>
        <taxon>Fungi</taxon>
        <taxon>Dikarya</taxon>
        <taxon>Ascomycota</taxon>
        <taxon>Pezizomycotina</taxon>
        <taxon>Dothideomycetes</taxon>
        <taxon>Dothideomycetidae</taxon>
        <taxon>Cladosporiales</taxon>
        <taxon>Cladosporiaceae</taxon>
        <taxon>Cryoendolithus</taxon>
    </lineage>
</organism>
<feature type="transmembrane region" description="Helical" evidence="2">
    <location>
        <begin position="217"/>
        <end position="237"/>
    </location>
</feature>
<feature type="transmembrane region" description="Helical" evidence="2">
    <location>
        <begin position="181"/>
        <end position="205"/>
    </location>
</feature>
<gene>
    <name evidence="5" type="ORF">B0A48_08240</name>
</gene>
<dbReference type="SUPFAM" id="SSF53335">
    <property type="entry name" value="S-adenosyl-L-methionine-dependent methyltransferases"/>
    <property type="match status" value="1"/>
</dbReference>
<evidence type="ECO:0000256" key="1">
    <source>
        <dbReference type="SAM" id="MobiDB-lite"/>
    </source>
</evidence>
<dbReference type="InParanoid" id="A0A1V8T4W4"/>
<keyword evidence="2" id="KW-0812">Transmembrane</keyword>
<dbReference type="Gene3D" id="3.40.50.150">
    <property type="entry name" value="Vaccinia Virus protein VP39"/>
    <property type="match status" value="1"/>
</dbReference>
<sequence length="643" mass="70013">MSLPAGPVVPPGQHPPFATITPTDHAAWILISSALGLSLILLFAAIRAFIHQSNRQSYGVDDYLVGIATVLGVIQAVILLSACHDGLGRSKDLLSEASANKVQQLYYVGTLFSILAVAASRASVLAFQLKLTPIKWHLRSIYAMLMATAILGVGSLLALALSCDLSRPWDIINHQCPNYLLRWNVTESIGCLIELLLVMFAVWMVWGLQTTFSNKAIVVFTFSFRLLMIVIVSLRLASFNEPGMHLDPTLLEAQFIAWTSVELNYSIISATIPILRPFIATLSTTYGGHGGFSGDAYGSSWSGGKGSSTAARGDATRSIPMNLLNRSRNGRNTTHSWLEGDKEGAGTSTAHAEHPTYGTRQKDVGDATSVESDDSQRMIIRKDVSWNVVTQAAEGPSTAPREYREAVRVSVRDFNMAETKRDVAEHEMWEGLNIEYENAYQDNPYKKACVAKAIELLPAGARVLDIGCGTGVPVSKMLADAGLDVVGTDVAPKMVELAESRIKGHFEVADTVEYEPKGQFAAVFIIYSQLGLSYPAFHSAAVKFAKALQPGGLMVIGQSPADDVPADASEWDLTRSYVDGYNLPFMGEPFATLMFTREGQKKYMRDLGMEVVYDTVDIFQPDSAKSDPETQQYVIGQLPHASK</sequence>
<dbReference type="InterPro" id="IPR029063">
    <property type="entry name" value="SAM-dependent_MTases_sf"/>
</dbReference>
<dbReference type="STRING" id="1507870.A0A1V8T4W4"/>
<accession>A0A1V8T4W4</accession>
<reference evidence="6" key="1">
    <citation type="submission" date="2017-03" db="EMBL/GenBank/DDBJ databases">
        <title>Genomes of endolithic fungi from Antarctica.</title>
        <authorList>
            <person name="Coleine C."/>
            <person name="Masonjones S."/>
            <person name="Stajich J.E."/>
        </authorList>
    </citation>
    <scope>NUCLEOTIDE SEQUENCE [LARGE SCALE GENOMIC DNA]</scope>
    <source>
        <strain evidence="6">CCFEE 5527</strain>
    </source>
</reference>
<keyword evidence="2" id="KW-0472">Membrane</keyword>
<feature type="domain" description="Rhodopsin" evidence="4">
    <location>
        <begin position="47"/>
        <end position="280"/>
    </location>
</feature>
<dbReference type="Pfam" id="PF13649">
    <property type="entry name" value="Methyltransf_25"/>
    <property type="match status" value="1"/>
</dbReference>
<feature type="transmembrane region" description="Helical" evidence="2">
    <location>
        <begin position="26"/>
        <end position="50"/>
    </location>
</feature>
<dbReference type="EMBL" id="NAJO01000016">
    <property type="protein sequence ID" value="OQO06457.1"/>
    <property type="molecule type" value="Genomic_DNA"/>
</dbReference>
<dbReference type="PANTHER" id="PTHR39614:SF2">
    <property type="entry name" value="INTEGRAL MEMBRANE PROTEIN"/>
    <property type="match status" value="1"/>
</dbReference>
<feature type="region of interest" description="Disordered" evidence="1">
    <location>
        <begin position="324"/>
        <end position="375"/>
    </location>
</feature>
<feature type="domain" description="Methyltransferase" evidence="3">
    <location>
        <begin position="463"/>
        <end position="552"/>
    </location>
</feature>
<name>A0A1V8T4W4_9PEZI</name>
<evidence type="ECO:0000256" key="2">
    <source>
        <dbReference type="SAM" id="Phobius"/>
    </source>
</evidence>
<dbReference type="Proteomes" id="UP000192596">
    <property type="component" value="Unassembled WGS sequence"/>
</dbReference>
<feature type="compositionally biased region" description="Polar residues" evidence="1">
    <location>
        <begin position="324"/>
        <end position="336"/>
    </location>
</feature>
<evidence type="ECO:0000313" key="6">
    <source>
        <dbReference type="Proteomes" id="UP000192596"/>
    </source>
</evidence>
<proteinExistence type="predicted"/>
<dbReference type="OrthoDB" id="3918601at2759"/>
<evidence type="ECO:0000259" key="4">
    <source>
        <dbReference type="Pfam" id="PF20684"/>
    </source>
</evidence>
<dbReference type="PANTHER" id="PTHR39614">
    <property type="entry name" value="INTEGRAL MEMBRANE PROTEIN"/>
    <property type="match status" value="1"/>
</dbReference>
<dbReference type="CDD" id="cd02440">
    <property type="entry name" value="AdoMet_MTases"/>
    <property type="match status" value="1"/>
</dbReference>
<evidence type="ECO:0000259" key="3">
    <source>
        <dbReference type="Pfam" id="PF13649"/>
    </source>
</evidence>
<feature type="region of interest" description="Disordered" evidence="1">
    <location>
        <begin position="300"/>
        <end position="319"/>
    </location>
</feature>
<comment type="caution">
    <text evidence="5">The sequence shown here is derived from an EMBL/GenBank/DDBJ whole genome shotgun (WGS) entry which is preliminary data.</text>
</comment>
<dbReference type="Pfam" id="PF20684">
    <property type="entry name" value="Fung_rhodopsin"/>
    <property type="match status" value="1"/>
</dbReference>
<dbReference type="InterPro" id="IPR041698">
    <property type="entry name" value="Methyltransf_25"/>
</dbReference>
<feature type="transmembrane region" description="Helical" evidence="2">
    <location>
        <begin position="104"/>
        <end position="129"/>
    </location>
</feature>
<dbReference type="AlphaFoldDB" id="A0A1V8T4W4"/>
<feature type="transmembrane region" description="Helical" evidence="2">
    <location>
        <begin position="141"/>
        <end position="161"/>
    </location>
</feature>
<keyword evidence="2" id="KW-1133">Transmembrane helix</keyword>
<keyword evidence="6" id="KW-1185">Reference proteome</keyword>
<protein>
    <submittedName>
        <fullName evidence="5">Uncharacterized protein</fullName>
    </submittedName>
</protein>
<feature type="transmembrane region" description="Helical" evidence="2">
    <location>
        <begin position="62"/>
        <end position="84"/>
    </location>
</feature>